<dbReference type="RefSeq" id="WP_013450031.1">
    <property type="nucleotide sequence ID" value="NC_014756.1"/>
</dbReference>
<accession>E4U404</accession>
<dbReference type="EMBL" id="CP002358">
    <property type="protein sequence ID" value="ADR35420.1"/>
    <property type="molecule type" value="Genomic_DNA"/>
</dbReference>
<dbReference type="HOGENOM" id="CLU_2248731_0_0_7"/>
<evidence type="ECO:0000313" key="2">
    <source>
        <dbReference type="EMBL" id="ADR35420.1"/>
    </source>
</evidence>
<keyword evidence="1" id="KW-0812">Transmembrane</keyword>
<feature type="transmembrane region" description="Helical" evidence="1">
    <location>
        <begin position="59"/>
        <end position="78"/>
    </location>
</feature>
<feature type="transmembrane region" description="Helical" evidence="1">
    <location>
        <begin position="20"/>
        <end position="38"/>
    </location>
</feature>
<evidence type="ECO:0000256" key="1">
    <source>
        <dbReference type="SAM" id="Phobius"/>
    </source>
</evidence>
<dbReference type="Proteomes" id="UP000008721">
    <property type="component" value="Plasmid pSULKU03"/>
</dbReference>
<gene>
    <name evidence="2" type="ordered locus">Sulku_2771</name>
</gene>
<evidence type="ECO:0000313" key="3">
    <source>
        <dbReference type="Proteomes" id="UP000008721"/>
    </source>
</evidence>
<keyword evidence="3" id="KW-1185">Reference proteome</keyword>
<name>E4U404_SULKY</name>
<geneLocation type="plasmid" evidence="2 3">
    <name>pSULKU03</name>
</geneLocation>
<dbReference type="KEGG" id="sku:Sulku_2771"/>
<dbReference type="AlphaFoldDB" id="E4U404"/>
<proteinExistence type="predicted"/>
<keyword evidence="1" id="KW-0472">Membrane</keyword>
<keyword evidence="2" id="KW-0614">Plasmid</keyword>
<protein>
    <submittedName>
        <fullName evidence="2">Uncharacterized protein</fullName>
    </submittedName>
</protein>
<sequence length="104" mass="12285">MLTINTTDILKAMVAPLVENYWWVLLLMIVGGIVWYILRFDLTDTYRQRKRHTAEAIKWIAIPAMFLVGYLFLMEYYWILSFLIAGAVVYILDQIGFIDLNFSR</sequence>
<organism evidence="2 3">
    <name type="scientific">Sulfuricurvum kujiense (strain ATCC BAA-921 / DSM 16994 / JCM 11577 / YK-1)</name>
    <dbReference type="NCBI Taxonomy" id="709032"/>
    <lineage>
        <taxon>Bacteria</taxon>
        <taxon>Pseudomonadati</taxon>
        <taxon>Campylobacterota</taxon>
        <taxon>Epsilonproteobacteria</taxon>
        <taxon>Campylobacterales</taxon>
        <taxon>Sulfurimonadaceae</taxon>
        <taxon>Sulfuricurvum</taxon>
    </lineage>
</organism>
<reference evidence="2 3" key="1">
    <citation type="journal article" date="2012" name="Stand. Genomic Sci.">
        <title>Complete genome sequence of the sulfur compounds oxidizing chemolithoautotroph Sulfuricurvum kujiense type strain (YK-1(T)).</title>
        <authorList>
            <person name="Han C."/>
            <person name="Kotsyurbenko O."/>
            <person name="Chertkov O."/>
            <person name="Held B."/>
            <person name="Lapidus A."/>
            <person name="Nolan M."/>
            <person name="Lucas S."/>
            <person name="Hammon N."/>
            <person name="Deshpande S."/>
            <person name="Cheng J.F."/>
            <person name="Tapia R."/>
            <person name="Goodwin L.A."/>
            <person name="Pitluck S."/>
            <person name="Liolios K."/>
            <person name="Pagani I."/>
            <person name="Ivanova N."/>
            <person name="Mavromatis K."/>
            <person name="Mikhailova N."/>
            <person name="Pati A."/>
            <person name="Chen A."/>
            <person name="Palaniappan K."/>
            <person name="Land M."/>
            <person name="Hauser L."/>
            <person name="Chang Y.J."/>
            <person name="Jeffries C.D."/>
            <person name="Brambilla E.M."/>
            <person name="Rohde M."/>
            <person name="Spring S."/>
            <person name="Sikorski J."/>
            <person name="Goker M."/>
            <person name="Woyke T."/>
            <person name="Bristow J."/>
            <person name="Eisen J.A."/>
            <person name="Markowitz V."/>
            <person name="Hugenholtz P."/>
            <person name="Kyrpides N.C."/>
            <person name="Klenk H.P."/>
            <person name="Detter J.C."/>
        </authorList>
    </citation>
    <scope>NUCLEOTIDE SEQUENCE [LARGE SCALE GENOMIC DNA]</scope>
    <source>
        <strain evidence="3">ATCC BAA-921 / DSM 16994 / JCM 11577 / YK-1</strain>
    </source>
</reference>
<keyword evidence="1" id="KW-1133">Transmembrane helix</keyword>